<dbReference type="Gene3D" id="3.40.50.620">
    <property type="entry name" value="HUPs"/>
    <property type="match status" value="1"/>
</dbReference>
<dbReference type="SUPFAM" id="SSF52402">
    <property type="entry name" value="Adenine nucleotide alpha hydrolases-like"/>
    <property type="match status" value="1"/>
</dbReference>
<dbReference type="Pfam" id="PF13537">
    <property type="entry name" value="GATase_7"/>
    <property type="match status" value="1"/>
</dbReference>
<dbReference type="STRING" id="553466.SAMN04487950_1079"/>
<dbReference type="Proteomes" id="UP000199607">
    <property type="component" value="Unassembled WGS sequence"/>
</dbReference>
<accession>A0A1I4CBK8</accession>
<protein>
    <submittedName>
        <fullName evidence="4">Asparagine synthase (Glutamine-hydrolysing)</fullName>
    </submittedName>
</protein>
<dbReference type="InterPro" id="IPR017932">
    <property type="entry name" value="GATase_2_dom"/>
</dbReference>
<dbReference type="RefSeq" id="WP_089866669.1">
    <property type="nucleotide sequence ID" value="NZ_FOTC01000001.1"/>
</dbReference>
<feature type="region of interest" description="Disordered" evidence="1">
    <location>
        <begin position="615"/>
        <end position="643"/>
    </location>
</feature>
<gene>
    <name evidence="4" type="ORF">SAMN04487950_1079</name>
</gene>
<name>A0A1I4CBK8_9EURY</name>
<feature type="domain" description="Asparagine synthetase" evidence="2">
    <location>
        <begin position="231"/>
        <end position="484"/>
    </location>
</feature>
<keyword evidence="5" id="KW-1185">Reference proteome</keyword>
<dbReference type="SUPFAM" id="SSF56235">
    <property type="entry name" value="N-terminal nucleophile aminohydrolases (Ntn hydrolases)"/>
    <property type="match status" value="1"/>
</dbReference>
<proteinExistence type="predicted"/>
<evidence type="ECO:0000256" key="1">
    <source>
        <dbReference type="SAM" id="MobiDB-lite"/>
    </source>
</evidence>
<reference evidence="5" key="1">
    <citation type="submission" date="2016-10" db="EMBL/GenBank/DDBJ databases">
        <authorList>
            <person name="Varghese N."/>
            <person name="Submissions S."/>
        </authorList>
    </citation>
    <scope>NUCLEOTIDE SEQUENCE [LARGE SCALE GENOMIC DNA]</scope>
    <source>
        <strain evidence="5">CGMCC 1.7738</strain>
    </source>
</reference>
<dbReference type="Gene3D" id="3.60.20.10">
    <property type="entry name" value="Glutamine Phosphoribosylpyrophosphate, subunit 1, domain 1"/>
    <property type="match status" value="1"/>
</dbReference>
<dbReference type="InterPro" id="IPR001962">
    <property type="entry name" value="Asn_synthase"/>
</dbReference>
<feature type="domain" description="Glutamine amidotransferase type-2" evidence="3">
    <location>
        <begin position="49"/>
        <end position="155"/>
    </location>
</feature>
<dbReference type="GO" id="GO:0006529">
    <property type="term" value="P:asparagine biosynthetic process"/>
    <property type="evidence" value="ECO:0007669"/>
    <property type="project" value="InterPro"/>
</dbReference>
<dbReference type="GO" id="GO:0004066">
    <property type="term" value="F:asparagine synthase (glutamine-hydrolyzing) activity"/>
    <property type="evidence" value="ECO:0007669"/>
    <property type="project" value="InterPro"/>
</dbReference>
<dbReference type="AlphaFoldDB" id="A0A1I4CBK8"/>
<sequence>MVGVCGALGDHAALPPAFTDSVTHRDEEERVTVDDDGFSLHGSFHSLLAGDQPATAADGDVRIWVWGDVYGYDSGSEHVARSNGRGGSAAFCARLYDALGMEFVAGLNGGYALVVHDVAEDTVSFVTDRIATRPIFYTRADDGAFVFSSASQSLAAYPGIDTEFVLPYLYEYLELRRVFGVKTPLDGIEELPPASVVTVDLDDLSTETWTYWTPSYEPVDKPFSTYLEEFTETIQEVFAEWTDDDLDYGLLLSGGSDSRLIQAAMDQPMAAFHNADFMSREAKIARRAATVNGDEFHLLERDEDYDARLLEDAPKISNFSGWFDQAYFSGFEDDIVENCDMLVAGLYADMLFGGHPFAKHGISVGDVGNLSLPLRRSIDSIDDYIDFQMKDAVEPLSYFTESFSLQSVLRSNIRHQGDEIVSHGVRYGSLQDLVMYGDFYPMGGDTDAIFSRTLMQMRPYRTPFLDNRLLDLAQQIPVRYLLRRNLVNAAVTELDPALAEIPHARTGVPLKYPFPVDFLGDTLYGFWRKHVADESPPEPHLTHAPWPNRQELIRAKTFTEETLYAQRHLLEGLPFLDFQGALDCYHEHCDGVNNQTVLYSLLTLLNMPATQRAHDTLERSSLTSSEHGVAVDGGHSRPSGSSE</sequence>
<dbReference type="Pfam" id="PF00733">
    <property type="entry name" value="Asn_synthase"/>
    <property type="match status" value="1"/>
</dbReference>
<evidence type="ECO:0000313" key="5">
    <source>
        <dbReference type="Proteomes" id="UP000199607"/>
    </source>
</evidence>
<evidence type="ECO:0000259" key="2">
    <source>
        <dbReference type="Pfam" id="PF00733"/>
    </source>
</evidence>
<dbReference type="EMBL" id="FOTC01000001">
    <property type="protein sequence ID" value="SFK78532.1"/>
    <property type="molecule type" value="Genomic_DNA"/>
</dbReference>
<evidence type="ECO:0000259" key="3">
    <source>
        <dbReference type="Pfam" id="PF13537"/>
    </source>
</evidence>
<dbReference type="PANTHER" id="PTHR43284">
    <property type="entry name" value="ASPARAGINE SYNTHETASE (GLUTAMINE-HYDROLYZING)"/>
    <property type="match status" value="1"/>
</dbReference>
<dbReference type="PANTHER" id="PTHR43284:SF1">
    <property type="entry name" value="ASPARAGINE SYNTHETASE"/>
    <property type="match status" value="1"/>
</dbReference>
<dbReference type="InterPro" id="IPR029055">
    <property type="entry name" value="Ntn_hydrolases_N"/>
</dbReference>
<organism evidence="4 5">
    <name type="scientific">Halogranum rubrum</name>
    <dbReference type="NCBI Taxonomy" id="553466"/>
    <lineage>
        <taxon>Archaea</taxon>
        <taxon>Methanobacteriati</taxon>
        <taxon>Methanobacteriota</taxon>
        <taxon>Stenosarchaea group</taxon>
        <taxon>Halobacteria</taxon>
        <taxon>Halobacteriales</taxon>
        <taxon>Haloferacaceae</taxon>
    </lineage>
</organism>
<dbReference type="InterPro" id="IPR051786">
    <property type="entry name" value="ASN_synthetase/amidase"/>
</dbReference>
<evidence type="ECO:0000313" key="4">
    <source>
        <dbReference type="EMBL" id="SFK78532.1"/>
    </source>
</evidence>
<dbReference type="InterPro" id="IPR014729">
    <property type="entry name" value="Rossmann-like_a/b/a_fold"/>
</dbReference>